<keyword evidence="4" id="KW-1185">Reference proteome</keyword>
<keyword evidence="1" id="KW-0863">Zinc-finger</keyword>
<evidence type="ECO:0000313" key="4">
    <source>
        <dbReference type="Proteomes" id="UP000001449"/>
    </source>
</evidence>
<keyword evidence="1" id="KW-0862">Zinc</keyword>
<evidence type="ECO:0000313" key="3">
    <source>
        <dbReference type="EMBL" id="EED94255.1"/>
    </source>
</evidence>
<accession>B8BXR8</accession>
<evidence type="ECO:0000256" key="1">
    <source>
        <dbReference type="PROSITE-ProRule" id="PRU00834"/>
    </source>
</evidence>
<dbReference type="GO" id="GO:0008270">
    <property type="term" value="F:zinc ion binding"/>
    <property type="evidence" value="ECO:0007669"/>
    <property type="project" value="UniProtKB-KW"/>
</dbReference>
<dbReference type="InParanoid" id="B8BXR8"/>
<dbReference type="EMBL" id="CM000640">
    <property type="protein sequence ID" value="EED94255.1"/>
    <property type="molecule type" value="Genomic_DNA"/>
</dbReference>
<gene>
    <name evidence="3" type="ORF">THAPSDRAFT_3426</name>
</gene>
<reference evidence="3 4" key="2">
    <citation type="journal article" date="2008" name="Nature">
        <title>The Phaeodactylum genome reveals the evolutionary history of diatom genomes.</title>
        <authorList>
            <person name="Bowler C."/>
            <person name="Allen A.E."/>
            <person name="Badger J.H."/>
            <person name="Grimwood J."/>
            <person name="Jabbari K."/>
            <person name="Kuo A."/>
            <person name="Maheswari U."/>
            <person name="Martens C."/>
            <person name="Maumus F."/>
            <person name="Otillar R.P."/>
            <person name="Rayko E."/>
            <person name="Salamov A."/>
            <person name="Vandepoele K."/>
            <person name="Beszteri B."/>
            <person name="Gruber A."/>
            <person name="Heijde M."/>
            <person name="Katinka M."/>
            <person name="Mock T."/>
            <person name="Valentin K."/>
            <person name="Verret F."/>
            <person name="Berges J.A."/>
            <person name="Brownlee C."/>
            <person name="Cadoret J.P."/>
            <person name="Chiovitti A."/>
            <person name="Choi C.J."/>
            <person name="Coesel S."/>
            <person name="De Martino A."/>
            <person name="Detter J.C."/>
            <person name="Durkin C."/>
            <person name="Falciatore A."/>
            <person name="Fournet J."/>
            <person name="Haruta M."/>
            <person name="Huysman M.J."/>
            <person name="Jenkins B.D."/>
            <person name="Jiroutova K."/>
            <person name="Jorgensen R.E."/>
            <person name="Joubert Y."/>
            <person name="Kaplan A."/>
            <person name="Kroger N."/>
            <person name="Kroth P.G."/>
            <person name="La Roche J."/>
            <person name="Lindquist E."/>
            <person name="Lommer M."/>
            <person name="Martin-Jezequel V."/>
            <person name="Lopez P.J."/>
            <person name="Lucas S."/>
            <person name="Mangogna M."/>
            <person name="McGinnis K."/>
            <person name="Medlin L.K."/>
            <person name="Montsant A."/>
            <person name="Oudot-Le Secq M.P."/>
            <person name="Napoli C."/>
            <person name="Obornik M."/>
            <person name="Parker M.S."/>
            <person name="Petit J.L."/>
            <person name="Porcel B.M."/>
            <person name="Poulsen N."/>
            <person name="Robison M."/>
            <person name="Rychlewski L."/>
            <person name="Rynearson T.A."/>
            <person name="Schmutz J."/>
            <person name="Shapiro H."/>
            <person name="Siaut M."/>
            <person name="Stanley M."/>
            <person name="Sussman M.R."/>
            <person name="Taylor A.R."/>
            <person name="Vardi A."/>
            <person name="von Dassow P."/>
            <person name="Vyverman W."/>
            <person name="Willis A."/>
            <person name="Wyrwicz L.S."/>
            <person name="Rokhsar D.S."/>
            <person name="Weissenbach J."/>
            <person name="Armbrust E.V."/>
            <person name="Green B.R."/>
            <person name="Van de Peer Y."/>
            <person name="Grigoriev I.V."/>
        </authorList>
    </citation>
    <scope>NUCLEOTIDE SEQUENCE [LARGE SCALE GENOMIC DNA]</scope>
    <source>
        <strain evidence="3 4">CCMP1335</strain>
    </source>
</reference>
<name>B8BXR8_THAPS</name>
<sequence>MCKGCESKHLIADNLGWSNYDGGFAFDKGETDIEKYMLNRNEEMKKSTGGREVDVDGEVEEALQEDIVLRVQKEVFDLENALHQEKGRGENIISEVIGGEESDHWN</sequence>
<dbReference type="Pfam" id="PF05180">
    <property type="entry name" value="zf-DNL"/>
    <property type="match status" value="1"/>
</dbReference>
<dbReference type="Proteomes" id="UP000001449">
    <property type="component" value="Chromosome 3"/>
</dbReference>
<reference evidence="3 4" key="1">
    <citation type="journal article" date="2004" name="Science">
        <title>The genome of the diatom Thalassiosira pseudonana: ecology, evolution, and metabolism.</title>
        <authorList>
            <person name="Armbrust E.V."/>
            <person name="Berges J.A."/>
            <person name="Bowler C."/>
            <person name="Green B.R."/>
            <person name="Martinez D."/>
            <person name="Putnam N.H."/>
            <person name="Zhou S."/>
            <person name="Allen A.E."/>
            <person name="Apt K.E."/>
            <person name="Bechner M."/>
            <person name="Brzezinski M.A."/>
            <person name="Chaal B.K."/>
            <person name="Chiovitti A."/>
            <person name="Davis A.K."/>
            <person name="Demarest M.S."/>
            <person name="Detter J.C."/>
            <person name="Glavina T."/>
            <person name="Goodstein D."/>
            <person name="Hadi M.Z."/>
            <person name="Hellsten U."/>
            <person name="Hildebrand M."/>
            <person name="Jenkins B.D."/>
            <person name="Jurka J."/>
            <person name="Kapitonov V.V."/>
            <person name="Kroger N."/>
            <person name="Lau W.W."/>
            <person name="Lane T.W."/>
            <person name="Larimer F.W."/>
            <person name="Lippmeier J.C."/>
            <person name="Lucas S."/>
            <person name="Medina M."/>
            <person name="Montsant A."/>
            <person name="Obornik M."/>
            <person name="Parker M.S."/>
            <person name="Palenik B."/>
            <person name="Pazour G.J."/>
            <person name="Richardson P.M."/>
            <person name="Rynearson T.A."/>
            <person name="Saito M.A."/>
            <person name="Schwartz D.C."/>
            <person name="Thamatrakoln K."/>
            <person name="Valentin K."/>
            <person name="Vardi A."/>
            <person name="Wilkerson F.P."/>
            <person name="Rokhsar D.S."/>
        </authorList>
    </citation>
    <scope>NUCLEOTIDE SEQUENCE [LARGE SCALE GENOMIC DNA]</scope>
    <source>
        <strain evidence="3 4">CCMP1335</strain>
    </source>
</reference>
<dbReference type="RefSeq" id="XP_002288819.1">
    <property type="nucleotide sequence ID" value="XM_002288783.1"/>
</dbReference>
<keyword evidence="1" id="KW-0479">Metal-binding</keyword>
<proteinExistence type="predicted"/>
<organism evidence="3 4">
    <name type="scientific">Thalassiosira pseudonana</name>
    <name type="common">Marine diatom</name>
    <name type="synonym">Cyclotella nana</name>
    <dbReference type="NCBI Taxonomy" id="35128"/>
    <lineage>
        <taxon>Eukaryota</taxon>
        <taxon>Sar</taxon>
        <taxon>Stramenopiles</taxon>
        <taxon>Ochrophyta</taxon>
        <taxon>Bacillariophyta</taxon>
        <taxon>Coscinodiscophyceae</taxon>
        <taxon>Thalassiosirophycidae</taxon>
        <taxon>Thalassiosirales</taxon>
        <taxon>Thalassiosiraceae</taxon>
        <taxon>Thalassiosira</taxon>
    </lineage>
</organism>
<dbReference type="KEGG" id="tps:THAPSDRAFT_3426"/>
<protein>
    <recommendedName>
        <fullName evidence="2">DNL-type domain-containing protein</fullName>
    </recommendedName>
</protein>
<dbReference type="PaxDb" id="35128-Thaps3426"/>
<dbReference type="PROSITE" id="PS51501">
    <property type="entry name" value="ZF_DNL"/>
    <property type="match status" value="1"/>
</dbReference>
<dbReference type="HOGENOM" id="CLU_2228608_0_0_1"/>
<dbReference type="InterPro" id="IPR007853">
    <property type="entry name" value="Znf_DNL-typ"/>
</dbReference>
<feature type="domain" description="DNL-type" evidence="2">
    <location>
        <begin position="1"/>
        <end position="69"/>
    </location>
</feature>
<evidence type="ECO:0000259" key="2">
    <source>
        <dbReference type="PROSITE" id="PS51501"/>
    </source>
</evidence>
<dbReference type="GeneID" id="7448479"/>
<dbReference type="AlphaFoldDB" id="B8BXR8"/>